<accession>A0A1Y1CF72</accession>
<evidence type="ECO:0000313" key="1">
    <source>
        <dbReference type="EMBL" id="BAX78975.1"/>
    </source>
</evidence>
<dbReference type="RefSeq" id="WP_096427881.1">
    <property type="nucleotide sequence ID" value="NZ_AP018042.1"/>
</dbReference>
<dbReference type="AlphaFoldDB" id="A0A1Y1CF72"/>
<dbReference type="Pfam" id="PF08889">
    <property type="entry name" value="WbqC"/>
    <property type="match status" value="1"/>
</dbReference>
<proteinExistence type="predicted"/>
<reference evidence="2" key="2">
    <citation type="journal article" date="2020" name="Antonie Van Leeuwenhoek">
        <title>Labilibaculum antarcticum sp. nov., a novel facultative anaerobic, psychrotorelant bacterium isolated from marine sediment of Antarctica.</title>
        <authorList>
            <person name="Watanabe M."/>
            <person name="Kojima H."/>
            <person name="Fukui M."/>
        </authorList>
    </citation>
    <scope>NUCLEOTIDE SEQUENCE [LARGE SCALE GENOMIC DNA]</scope>
    <source>
        <strain evidence="2">SPP2</strain>
    </source>
</reference>
<evidence type="ECO:0008006" key="3">
    <source>
        <dbReference type="Google" id="ProtNLM"/>
    </source>
</evidence>
<evidence type="ECO:0000313" key="2">
    <source>
        <dbReference type="Proteomes" id="UP000218267"/>
    </source>
</evidence>
<name>A0A1Y1CF72_9BACT</name>
<organism evidence="1 2">
    <name type="scientific">Labilibaculum antarcticum</name>
    <dbReference type="NCBI Taxonomy" id="1717717"/>
    <lineage>
        <taxon>Bacteria</taxon>
        <taxon>Pseudomonadati</taxon>
        <taxon>Bacteroidota</taxon>
        <taxon>Bacteroidia</taxon>
        <taxon>Marinilabiliales</taxon>
        <taxon>Marinifilaceae</taxon>
        <taxon>Labilibaculum</taxon>
    </lineage>
</organism>
<sequence>MKNSKALLATSFFAPIQYYSKLIQYPEITIEQWENYSKQSYRNRCNILGANGVLPLSIPVAKATNKKVLTKDVKISHDTNWQKLHWKGIEAAYKSSPFYEYYIDDLERFFTQKWNYLLEYNNEIQKEIFGILEIEPNIHFTDDFIEFGPNEFDDFREIIHPKASKSETDNAFIANKYTQVFGDKFGFIENLSILDLIFNLGPDSLNYLESSITKR</sequence>
<dbReference type="EMBL" id="AP018042">
    <property type="protein sequence ID" value="BAX78975.1"/>
    <property type="molecule type" value="Genomic_DNA"/>
</dbReference>
<dbReference type="Proteomes" id="UP000218267">
    <property type="component" value="Chromosome"/>
</dbReference>
<dbReference type="OrthoDB" id="1523452at2"/>
<gene>
    <name evidence="1" type="ORF">ALGA_0585</name>
</gene>
<keyword evidence="2" id="KW-1185">Reference proteome</keyword>
<dbReference type="KEGG" id="mbas:ALGA_0585"/>
<dbReference type="InterPro" id="IPR014985">
    <property type="entry name" value="WbqC"/>
</dbReference>
<protein>
    <recommendedName>
        <fullName evidence="3">WbqC-like protein</fullName>
    </recommendedName>
</protein>
<reference evidence="1 2" key="1">
    <citation type="journal article" date="2018" name="Mar. Genomics">
        <title>Complete genome sequence of Marinifilaceae bacterium strain SPP2, isolated from the Antarctic marine sediment.</title>
        <authorList>
            <person name="Watanabe M."/>
            <person name="Kojima H."/>
            <person name="Fukui M."/>
        </authorList>
    </citation>
    <scope>NUCLEOTIDE SEQUENCE [LARGE SCALE GENOMIC DNA]</scope>
    <source>
        <strain evidence="1 2">SPP2</strain>
    </source>
</reference>